<gene>
    <name evidence="1" type="ORF">LCGC14_2321490</name>
</gene>
<feature type="non-terminal residue" evidence="1">
    <location>
        <position position="298"/>
    </location>
</feature>
<dbReference type="EMBL" id="LAZR01033176">
    <property type="protein sequence ID" value="KKL48841.1"/>
    <property type="molecule type" value="Genomic_DNA"/>
</dbReference>
<proteinExistence type="predicted"/>
<comment type="caution">
    <text evidence="1">The sequence shown here is derived from an EMBL/GenBank/DDBJ whole genome shotgun (WGS) entry which is preliminary data.</text>
</comment>
<reference evidence="1" key="1">
    <citation type="journal article" date="2015" name="Nature">
        <title>Complex archaea that bridge the gap between prokaryotes and eukaryotes.</title>
        <authorList>
            <person name="Spang A."/>
            <person name="Saw J.H."/>
            <person name="Jorgensen S.L."/>
            <person name="Zaremba-Niedzwiedzka K."/>
            <person name="Martijn J."/>
            <person name="Lind A.E."/>
            <person name="van Eijk R."/>
            <person name="Schleper C."/>
            <person name="Guy L."/>
            <person name="Ettema T.J."/>
        </authorList>
    </citation>
    <scope>NUCLEOTIDE SEQUENCE</scope>
</reference>
<accession>A0A0F9D584</accession>
<name>A0A0F9D584_9ZZZZ</name>
<organism evidence="1">
    <name type="scientific">marine sediment metagenome</name>
    <dbReference type="NCBI Taxonomy" id="412755"/>
    <lineage>
        <taxon>unclassified sequences</taxon>
        <taxon>metagenomes</taxon>
        <taxon>ecological metagenomes</taxon>
    </lineage>
</organism>
<sequence>MLNRKIRVKQMTYEDSETECKIIMPLFDFRNKDEVEYAFLDGRYILQRFEPKDELTKEKGFSEKDRTDISFARWAIFVDNAEKYNYQDEVNILLLALRLAKKCRAFIKFRLSPNCRKRISRISNTIQFTIMDDTTRIIESSDLDKADEIFKKLIDMRMVSSRTHNAVLFLYKAYHSSGWMDAFIYYMMCLESLFSKERKGDSEKTICLRVSVFLNDKYGTKYDDIQPLYELRSKLVHGSFALNEETPPGVHLARLKKLEDLMINVFQLFLDQDIHKLYGDLNKKEEYFNELSRTKAHL</sequence>
<dbReference type="AlphaFoldDB" id="A0A0F9D584"/>
<protein>
    <submittedName>
        <fullName evidence="1">Uncharacterized protein</fullName>
    </submittedName>
</protein>
<evidence type="ECO:0000313" key="1">
    <source>
        <dbReference type="EMBL" id="KKL48841.1"/>
    </source>
</evidence>